<proteinExistence type="predicted"/>
<accession>A0A7C9GPT8</accession>
<evidence type="ECO:0000313" key="4">
    <source>
        <dbReference type="Proteomes" id="UP000481327"/>
    </source>
</evidence>
<dbReference type="InterPro" id="IPR025232">
    <property type="entry name" value="DUF4174"/>
</dbReference>
<gene>
    <name evidence="3" type="ORF">F3168_11350</name>
</gene>
<dbReference type="Proteomes" id="UP000481327">
    <property type="component" value="Unassembled WGS sequence"/>
</dbReference>
<feature type="domain" description="DUF4174" evidence="2">
    <location>
        <begin position="19"/>
        <end position="126"/>
    </location>
</feature>
<dbReference type="RefSeq" id="WP_152578330.1">
    <property type="nucleotide sequence ID" value="NZ_JAATJI010000001.1"/>
</dbReference>
<protein>
    <submittedName>
        <fullName evidence="3">DUF4174 domain-containing protein</fullName>
    </submittedName>
</protein>
<evidence type="ECO:0000256" key="1">
    <source>
        <dbReference type="ARBA" id="ARBA00022729"/>
    </source>
</evidence>
<dbReference type="OrthoDB" id="7362103at2"/>
<evidence type="ECO:0000259" key="2">
    <source>
        <dbReference type="Pfam" id="PF13778"/>
    </source>
</evidence>
<reference evidence="3 4" key="1">
    <citation type="submission" date="2019-09" db="EMBL/GenBank/DDBJ databases">
        <title>Polymorphobacter sp. isolated from a lake in China.</title>
        <authorList>
            <person name="Liu Z."/>
        </authorList>
    </citation>
    <scope>NUCLEOTIDE SEQUENCE [LARGE SCALE GENOMIC DNA]</scope>
    <source>
        <strain evidence="3 4">D40P</strain>
    </source>
</reference>
<name>A0A7C9GPT8_9SPHN</name>
<dbReference type="EMBL" id="WIOL01000004">
    <property type="protein sequence ID" value="MQT17852.1"/>
    <property type="molecule type" value="Genomic_DNA"/>
</dbReference>
<sequence length="130" mass="13202">MTMMTLMLAIAAAAAPLPPLDALRWQQRVLLVCAPTADDPALARQQEIVAGMAGDAAERDLVLVTVAGDRVTGAGDTAAALRRRCGAARGFSAALIGKDGGTKLRARGPIAAAQLVAVIDAMPMRRGGGG</sequence>
<evidence type="ECO:0000313" key="3">
    <source>
        <dbReference type="EMBL" id="MQT17852.1"/>
    </source>
</evidence>
<organism evidence="3 4">
    <name type="scientific">Sandarakinorhabdus fusca</name>
    <dbReference type="NCBI Taxonomy" id="1439888"/>
    <lineage>
        <taxon>Bacteria</taxon>
        <taxon>Pseudomonadati</taxon>
        <taxon>Pseudomonadota</taxon>
        <taxon>Alphaproteobacteria</taxon>
        <taxon>Sphingomonadales</taxon>
        <taxon>Sphingosinicellaceae</taxon>
        <taxon>Sandarakinorhabdus</taxon>
    </lineage>
</organism>
<keyword evidence="1" id="KW-0732">Signal</keyword>
<dbReference type="AlphaFoldDB" id="A0A7C9GPT8"/>
<comment type="caution">
    <text evidence="3">The sequence shown here is derived from an EMBL/GenBank/DDBJ whole genome shotgun (WGS) entry which is preliminary data.</text>
</comment>
<keyword evidence="4" id="KW-1185">Reference proteome</keyword>
<dbReference type="Pfam" id="PF13778">
    <property type="entry name" value="DUF4174"/>
    <property type="match status" value="1"/>
</dbReference>